<dbReference type="PANTHER" id="PTHR48011">
    <property type="entry name" value="CCR4-NOT TRANSCRIPTIONAL COMPLEX SUBUNIT CAF120-RELATED"/>
    <property type="match status" value="1"/>
</dbReference>
<dbReference type="Proteomes" id="UP000655225">
    <property type="component" value="Unassembled WGS sequence"/>
</dbReference>
<dbReference type="GO" id="GO:0007165">
    <property type="term" value="P:signal transduction"/>
    <property type="evidence" value="ECO:0007669"/>
    <property type="project" value="TreeGrafter"/>
</dbReference>
<dbReference type="EMBL" id="JABCRI010000007">
    <property type="protein sequence ID" value="KAF8402620.1"/>
    <property type="molecule type" value="Genomic_DNA"/>
</dbReference>
<dbReference type="SMART" id="SM00220">
    <property type="entry name" value="S_TKc"/>
    <property type="match status" value="1"/>
</dbReference>
<accession>A0A834Z906</accession>
<dbReference type="CDD" id="cd06606">
    <property type="entry name" value="STKc_MAPKKK"/>
    <property type="match status" value="1"/>
</dbReference>
<comment type="similarity">
    <text evidence="6">Belongs to the protein kinase superfamily.</text>
</comment>
<evidence type="ECO:0000313" key="8">
    <source>
        <dbReference type="EMBL" id="KAF8402620.1"/>
    </source>
</evidence>
<dbReference type="OrthoDB" id="275301at2759"/>
<evidence type="ECO:0000256" key="3">
    <source>
        <dbReference type="ARBA" id="ARBA00022777"/>
    </source>
</evidence>
<dbReference type="PANTHER" id="PTHR48011:SF7">
    <property type="entry name" value="F10K1.14 PROTEIN"/>
    <property type="match status" value="1"/>
</dbReference>
<dbReference type="Pfam" id="PF00069">
    <property type="entry name" value="Pkinase"/>
    <property type="match status" value="1"/>
</dbReference>
<dbReference type="InterPro" id="IPR011009">
    <property type="entry name" value="Kinase-like_dom_sf"/>
</dbReference>
<evidence type="ECO:0000256" key="1">
    <source>
        <dbReference type="ARBA" id="ARBA00022679"/>
    </source>
</evidence>
<evidence type="ECO:0000256" key="4">
    <source>
        <dbReference type="ARBA" id="ARBA00022840"/>
    </source>
</evidence>
<dbReference type="PROSITE" id="PS00107">
    <property type="entry name" value="PROTEIN_KINASE_ATP"/>
    <property type="match status" value="1"/>
</dbReference>
<organism evidence="8 9">
    <name type="scientific">Tetracentron sinense</name>
    <name type="common">Spur-leaf</name>
    <dbReference type="NCBI Taxonomy" id="13715"/>
    <lineage>
        <taxon>Eukaryota</taxon>
        <taxon>Viridiplantae</taxon>
        <taxon>Streptophyta</taxon>
        <taxon>Embryophyta</taxon>
        <taxon>Tracheophyta</taxon>
        <taxon>Spermatophyta</taxon>
        <taxon>Magnoliopsida</taxon>
        <taxon>Trochodendrales</taxon>
        <taxon>Trochodendraceae</taxon>
        <taxon>Tetracentron</taxon>
    </lineage>
</organism>
<comment type="caution">
    <text evidence="8">The sequence shown here is derived from an EMBL/GenBank/DDBJ whole genome shotgun (WGS) entry which is preliminary data.</text>
</comment>
<reference evidence="8 9" key="1">
    <citation type="submission" date="2020-04" db="EMBL/GenBank/DDBJ databases">
        <title>Plant Genome Project.</title>
        <authorList>
            <person name="Zhang R.-G."/>
        </authorList>
    </citation>
    <scope>NUCLEOTIDE SEQUENCE [LARGE SCALE GENOMIC DNA]</scope>
    <source>
        <strain evidence="8">YNK0</strain>
        <tissue evidence="8">Leaf</tissue>
    </source>
</reference>
<protein>
    <recommendedName>
        <fullName evidence="7">Protein kinase domain-containing protein</fullName>
    </recommendedName>
</protein>
<dbReference type="SUPFAM" id="SSF56112">
    <property type="entry name" value="Protein kinase-like (PK-like)"/>
    <property type="match status" value="1"/>
</dbReference>
<keyword evidence="9" id="KW-1185">Reference proteome</keyword>
<name>A0A834Z906_TETSI</name>
<dbReference type="InterPro" id="IPR008271">
    <property type="entry name" value="Ser/Thr_kinase_AS"/>
</dbReference>
<evidence type="ECO:0000256" key="2">
    <source>
        <dbReference type="ARBA" id="ARBA00022741"/>
    </source>
</evidence>
<keyword evidence="6" id="KW-0723">Serine/threonine-protein kinase</keyword>
<dbReference type="PROSITE" id="PS00108">
    <property type="entry name" value="PROTEIN_KINASE_ST"/>
    <property type="match status" value="1"/>
</dbReference>
<dbReference type="AlphaFoldDB" id="A0A834Z906"/>
<gene>
    <name evidence="8" type="ORF">HHK36_010709</name>
</gene>
<keyword evidence="4 5" id="KW-0067">ATP-binding</keyword>
<proteinExistence type="inferred from homology"/>
<evidence type="ECO:0000313" key="9">
    <source>
        <dbReference type="Proteomes" id="UP000655225"/>
    </source>
</evidence>
<keyword evidence="2 5" id="KW-0547">Nucleotide-binding</keyword>
<dbReference type="GO" id="GO:0004674">
    <property type="term" value="F:protein serine/threonine kinase activity"/>
    <property type="evidence" value="ECO:0007669"/>
    <property type="project" value="UniProtKB-KW"/>
</dbReference>
<keyword evidence="1" id="KW-0808">Transferase</keyword>
<evidence type="ECO:0000256" key="6">
    <source>
        <dbReference type="RuleBase" id="RU000304"/>
    </source>
</evidence>
<dbReference type="InterPro" id="IPR017441">
    <property type="entry name" value="Protein_kinase_ATP_BS"/>
</dbReference>
<feature type="binding site" evidence="5">
    <location>
        <position position="37"/>
    </location>
    <ligand>
        <name>ATP</name>
        <dbReference type="ChEBI" id="CHEBI:30616"/>
    </ligand>
</feature>
<evidence type="ECO:0000259" key="7">
    <source>
        <dbReference type="PROSITE" id="PS50011"/>
    </source>
</evidence>
<dbReference type="OMA" id="THSVEWQ"/>
<dbReference type="Gene3D" id="1.10.510.10">
    <property type="entry name" value="Transferase(Phosphotransferase) domain 1"/>
    <property type="match status" value="1"/>
</dbReference>
<feature type="domain" description="Protein kinase" evidence="7">
    <location>
        <begin position="8"/>
        <end position="271"/>
    </location>
</feature>
<dbReference type="FunFam" id="1.10.510.10:FF:001090">
    <property type="entry name" value="Serine threonine protein kinase putative"/>
    <property type="match status" value="1"/>
</dbReference>
<keyword evidence="3" id="KW-0418">Kinase</keyword>
<dbReference type="GO" id="GO:0005524">
    <property type="term" value="F:ATP binding"/>
    <property type="evidence" value="ECO:0007669"/>
    <property type="project" value="UniProtKB-UniRule"/>
</dbReference>
<dbReference type="InterPro" id="IPR000719">
    <property type="entry name" value="Prot_kinase_dom"/>
</dbReference>
<evidence type="ECO:0000256" key="5">
    <source>
        <dbReference type="PROSITE-ProRule" id="PRU10141"/>
    </source>
</evidence>
<sequence>MEKSSHQWVRGNCIGKGSFGTVSLAMNRADGRIFAVKSVNSTLVDQSLENEIQFLQALSSPYVVEYLGDDLSYESPAKSCRNLHLEYMSGGTVADLASQLGGKYSDVDEGIVRSYAWCIVSALRYIHSKGIVHCDVKGKNILVGSTPGVAKLADFGSAKRISGDTNVEEEEQLSMPRGTPLWMAPEVVRRERQGPESDVWSLGCTIIEMITGKPVWRDCGATTMCRIGFSNELPEFPAQLSELGHDFLDKCLRREPGERWTCDQLLQHPFVSVSGNFVAESSPRCVLDWTCSEFCNEEIHFSLDCNSHNSNSNSVISARERIRGLASHRGVLWESGGWEVVREVSDCDRGEEREGTSLEYLNLISSEEERRGTSSEYLNSLISIASEWLDYITTYTRWWWWWWCGCKAGVVSDAGEGGERLCNSNPTEFKQVEHNSGENSKHWWVCMNAFGLMLVFVSYAMLTIDDPTNIENFNTKIKHK</sequence>
<dbReference type="InterPro" id="IPR052751">
    <property type="entry name" value="Plant_MAPKKK"/>
</dbReference>
<dbReference type="PROSITE" id="PS50011">
    <property type="entry name" value="PROTEIN_KINASE_DOM"/>
    <property type="match status" value="1"/>
</dbReference>